<evidence type="ECO:0000256" key="13">
    <source>
        <dbReference type="HAMAP-Rule" id="MF_01694"/>
    </source>
</evidence>
<feature type="binding site" evidence="13 14">
    <location>
        <position position="54"/>
    </location>
    <ligand>
        <name>[4Fe-4S] cluster</name>
        <dbReference type="ChEBI" id="CHEBI:49883"/>
        <note>4Fe-4S-S-AdoMet</note>
    </ligand>
</feature>
<dbReference type="CDD" id="cd01335">
    <property type="entry name" value="Radical_SAM"/>
    <property type="match status" value="1"/>
</dbReference>
<keyword evidence="17" id="KW-1185">Reference proteome</keyword>
<keyword evidence="9 13" id="KW-0093">Biotin biosynthesis</keyword>
<feature type="binding site" evidence="13 14">
    <location>
        <position position="130"/>
    </location>
    <ligand>
        <name>[2Fe-2S] cluster</name>
        <dbReference type="ChEBI" id="CHEBI:190135"/>
    </ligand>
</feature>
<protein>
    <recommendedName>
        <fullName evidence="3 13">Biotin synthase</fullName>
        <ecNumber evidence="3 13">2.8.1.6</ecNumber>
    </recommendedName>
</protein>
<dbReference type="RefSeq" id="WP_133262889.1">
    <property type="nucleotide sequence ID" value="NZ_SJCY01000008.1"/>
</dbReference>
<dbReference type="GO" id="GO:0051539">
    <property type="term" value="F:4 iron, 4 sulfur cluster binding"/>
    <property type="evidence" value="ECO:0007669"/>
    <property type="project" value="UniProtKB-KW"/>
</dbReference>
<keyword evidence="7 13" id="KW-0001">2Fe-2S</keyword>
<comment type="caution">
    <text evidence="16">The sequence shown here is derived from an EMBL/GenBank/DDBJ whole genome shotgun (WGS) entry which is preliminary data.</text>
</comment>
<comment type="similarity">
    <text evidence="2 13">Belongs to the radical SAM superfamily. Biotin synthase family.</text>
</comment>
<proteinExistence type="inferred from homology"/>
<keyword evidence="11 13" id="KW-0411">Iron-sulfur</keyword>
<dbReference type="SFLD" id="SFLDG01060">
    <property type="entry name" value="BATS_domain_containing"/>
    <property type="match status" value="1"/>
</dbReference>
<feature type="binding site" evidence="13 14">
    <location>
        <position position="98"/>
    </location>
    <ligand>
        <name>[2Fe-2S] cluster</name>
        <dbReference type="ChEBI" id="CHEBI:190135"/>
    </ligand>
</feature>
<keyword evidence="6 13" id="KW-0949">S-adenosyl-L-methionine</keyword>
<comment type="pathway">
    <text evidence="1 13">Cofactor biosynthesis; biotin biosynthesis; biotin from 7,8-diaminononanoate: step 2/2.</text>
</comment>
<dbReference type="Pfam" id="PF06968">
    <property type="entry name" value="BATS"/>
    <property type="match status" value="1"/>
</dbReference>
<dbReference type="PANTHER" id="PTHR22976:SF2">
    <property type="entry name" value="BIOTIN SYNTHASE, MITOCHONDRIAL"/>
    <property type="match status" value="1"/>
</dbReference>
<dbReference type="SFLD" id="SFLDF00272">
    <property type="entry name" value="biotin_synthase"/>
    <property type="match status" value="1"/>
</dbReference>
<evidence type="ECO:0000256" key="6">
    <source>
        <dbReference type="ARBA" id="ARBA00022691"/>
    </source>
</evidence>
<evidence type="ECO:0000313" key="16">
    <source>
        <dbReference type="EMBL" id="TDG35667.1"/>
    </source>
</evidence>
<dbReference type="InterPro" id="IPR024177">
    <property type="entry name" value="Biotin_synthase"/>
</dbReference>
<feature type="binding site" evidence="13 14">
    <location>
        <position position="58"/>
    </location>
    <ligand>
        <name>[4Fe-4S] cluster</name>
        <dbReference type="ChEBI" id="CHEBI:49883"/>
        <note>4Fe-4S-S-AdoMet</note>
    </ligand>
</feature>
<dbReference type="SMART" id="SM00876">
    <property type="entry name" value="BATS"/>
    <property type="match status" value="1"/>
</dbReference>
<reference evidence="16 17" key="1">
    <citation type="submission" date="2019-02" db="EMBL/GenBank/DDBJ databases">
        <title>Pedobacter sp. nov., a novel speices isolated from soil of pinguins habitat in Antarcitica.</title>
        <authorList>
            <person name="He R.-H."/>
        </authorList>
    </citation>
    <scope>NUCLEOTIDE SEQUENCE [LARGE SCALE GENOMIC DNA]</scope>
    <source>
        <strain evidence="16 17">E01020</strain>
    </source>
</reference>
<dbReference type="SUPFAM" id="SSF102114">
    <property type="entry name" value="Radical SAM enzymes"/>
    <property type="match status" value="1"/>
</dbReference>
<evidence type="ECO:0000256" key="1">
    <source>
        <dbReference type="ARBA" id="ARBA00004942"/>
    </source>
</evidence>
<evidence type="ECO:0000256" key="12">
    <source>
        <dbReference type="ARBA" id="ARBA00051157"/>
    </source>
</evidence>
<comment type="cofactor">
    <cofactor evidence="14">
        <name>[2Fe-2S] cluster</name>
        <dbReference type="ChEBI" id="CHEBI:190135"/>
    </cofactor>
    <text evidence="14">Binds 1 [2Fe-2S] cluster. The cluster is coordinated with 3 cysteines and 1 arginine.</text>
</comment>
<dbReference type="InterPro" id="IPR058240">
    <property type="entry name" value="rSAM_sf"/>
</dbReference>
<sequence length="331" mass="36863">MQTLRHDWKKEEIQAIYDKPFLDLVYEAASIHREQKDYNEVQISSLISIKTGGCAEDCSYCPQAARYNTDLEVKPLMQIGEVITAAVKAKAGGSSRLCMGAAWREVRDNRDFDRVIEMVKAVNDMDMEVCCTLGMLTENQAQRLADAGLYAYNHNIDTSEENYEEIISTRTFDDRLNTIKNVRKANLTVCSGGIIGLGETKEDRVGMLQTLANLPQHPESVPVNALVPVKGTPLENEPRIPIWDMVRMIATARIVMPQSVVRLSAGRNEMSTLEQAFCFMAGASSIFAGDKLLTTPNPAFADDMIMFELLGLKTRDAFKNGRPANTIKETV</sequence>
<dbReference type="InterPro" id="IPR006638">
    <property type="entry name" value="Elp3/MiaA/NifB-like_rSAM"/>
</dbReference>
<dbReference type="GO" id="GO:0051537">
    <property type="term" value="F:2 iron, 2 sulfur cluster binding"/>
    <property type="evidence" value="ECO:0007669"/>
    <property type="project" value="UniProtKB-KW"/>
</dbReference>
<keyword evidence="4 13" id="KW-0004">4Fe-4S</keyword>
<accession>A0A4R5MJ47</accession>
<feature type="binding site" evidence="13 14">
    <location>
        <position position="190"/>
    </location>
    <ligand>
        <name>[2Fe-2S] cluster</name>
        <dbReference type="ChEBI" id="CHEBI:190135"/>
    </ligand>
</feature>
<evidence type="ECO:0000259" key="15">
    <source>
        <dbReference type="PROSITE" id="PS51918"/>
    </source>
</evidence>
<dbReference type="InterPro" id="IPR013785">
    <property type="entry name" value="Aldolase_TIM"/>
</dbReference>
<evidence type="ECO:0000256" key="2">
    <source>
        <dbReference type="ARBA" id="ARBA00010765"/>
    </source>
</evidence>
<evidence type="ECO:0000256" key="4">
    <source>
        <dbReference type="ARBA" id="ARBA00022485"/>
    </source>
</evidence>
<dbReference type="PIRSF" id="PIRSF001619">
    <property type="entry name" value="Biotin_synth"/>
    <property type="match status" value="1"/>
</dbReference>
<evidence type="ECO:0000313" key="17">
    <source>
        <dbReference type="Proteomes" id="UP000295668"/>
    </source>
</evidence>
<dbReference type="InterPro" id="IPR010722">
    <property type="entry name" value="BATS_dom"/>
</dbReference>
<comment type="cofactor">
    <cofactor evidence="13 14">
        <name>[4Fe-4S] cluster</name>
        <dbReference type="ChEBI" id="CHEBI:49883"/>
    </cofactor>
    <text evidence="13 14">Binds 1 [4Fe-4S] cluster. The cluster is coordinated with 3 cysteines and an exchangeable S-adenosyl-L-methionine.</text>
</comment>
<dbReference type="EC" id="2.8.1.6" evidence="3 13"/>
<dbReference type="GO" id="GO:0009102">
    <property type="term" value="P:biotin biosynthetic process"/>
    <property type="evidence" value="ECO:0007669"/>
    <property type="project" value="UniProtKB-UniRule"/>
</dbReference>
<dbReference type="UniPathway" id="UPA00078">
    <property type="reaction ID" value="UER00162"/>
</dbReference>
<evidence type="ECO:0000256" key="5">
    <source>
        <dbReference type="ARBA" id="ARBA00022679"/>
    </source>
</evidence>
<evidence type="ECO:0000256" key="9">
    <source>
        <dbReference type="ARBA" id="ARBA00022756"/>
    </source>
</evidence>
<dbReference type="SFLD" id="SFLDS00029">
    <property type="entry name" value="Radical_SAM"/>
    <property type="match status" value="1"/>
</dbReference>
<evidence type="ECO:0000256" key="11">
    <source>
        <dbReference type="ARBA" id="ARBA00023014"/>
    </source>
</evidence>
<evidence type="ECO:0000256" key="10">
    <source>
        <dbReference type="ARBA" id="ARBA00023004"/>
    </source>
</evidence>
<dbReference type="FunFam" id="3.20.20.70:FF:000011">
    <property type="entry name" value="Biotin synthase"/>
    <property type="match status" value="1"/>
</dbReference>
<feature type="binding site" evidence="13 14">
    <location>
        <position position="61"/>
    </location>
    <ligand>
        <name>[4Fe-4S] cluster</name>
        <dbReference type="ChEBI" id="CHEBI:49883"/>
        <note>4Fe-4S-S-AdoMet</note>
    </ligand>
</feature>
<dbReference type="InterPro" id="IPR002684">
    <property type="entry name" value="Biotin_synth/BioAB"/>
</dbReference>
<dbReference type="NCBIfam" id="TIGR00433">
    <property type="entry name" value="bioB"/>
    <property type="match status" value="1"/>
</dbReference>
<dbReference type="AlphaFoldDB" id="A0A4R5MJ47"/>
<dbReference type="OrthoDB" id="9786826at2"/>
<name>A0A4R5MJ47_9SPHI</name>
<dbReference type="HAMAP" id="MF_01694">
    <property type="entry name" value="BioB"/>
    <property type="match status" value="1"/>
</dbReference>
<dbReference type="PANTHER" id="PTHR22976">
    <property type="entry name" value="BIOTIN SYNTHASE"/>
    <property type="match status" value="1"/>
</dbReference>
<feature type="binding site" evidence="13 14">
    <location>
        <position position="262"/>
    </location>
    <ligand>
        <name>[2Fe-2S] cluster</name>
        <dbReference type="ChEBI" id="CHEBI:190135"/>
    </ligand>
</feature>
<evidence type="ECO:0000256" key="8">
    <source>
        <dbReference type="ARBA" id="ARBA00022723"/>
    </source>
</evidence>
<dbReference type="Proteomes" id="UP000295668">
    <property type="component" value="Unassembled WGS sequence"/>
</dbReference>
<keyword evidence="10 13" id="KW-0408">Iron</keyword>
<gene>
    <name evidence="13 16" type="primary">bioB</name>
    <name evidence="16" type="ORF">EZJ43_11635</name>
</gene>
<dbReference type="PROSITE" id="PS51918">
    <property type="entry name" value="RADICAL_SAM"/>
    <property type="match status" value="1"/>
</dbReference>
<keyword evidence="8 13" id="KW-0479">Metal-binding</keyword>
<dbReference type="SFLD" id="SFLDG01278">
    <property type="entry name" value="biotin_synthase_like"/>
    <property type="match status" value="1"/>
</dbReference>
<comment type="function">
    <text evidence="13">Catalyzes the conversion of dethiobiotin (DTB) to biotin by the insertion of a sulfur atom into dethiobiotin via a radical-based mechanism.</text>
</comment>
<feature type="domain" description="Radical SAM core" evidence="15">
    <location>
        <begin position="39"/>
        <end position="267"/>
    </location>
</feature>
<dbReference type="GO" id="GO:0004076">
    <property type="term" value="F:biotin synthase activity"/>
    <property type="evidence" value="ECO:0007669"/>
    <property type="project" value="UniProtKB-UniRule"/>
</dbReference>
<dbReference type="Pfam" id="PF04055">
    <property type="entry name" value="Radical_SAM"/>
    <property type="match status" value="1"/>
</dbReference>
<organism evidence="16 17">
    <name type="scientific">Pedobacter changchengzhani</name>
    <dbReference type="NCBI Taxonomy" id="2529274"/>
    <lineage>
        <taxon>Bacteria</taxon>
        <taxon>Pseudomonadati</taxon>
        <taxon>Bacteroidota</taxon>
        <taxon>Sphingobacteriia</taxon>
        <taxon>Sphingobacteriales</taxon>
        <taxon>Sphingobacteriaceae</taxon>
        <taxon>Pedobacter</taxon>
    </lineage>
</organism>
<dbReference type="EMBL" id="SJCY01000008">
    <property type="protein sequence ID" value="TDG35667.1"/>
    <property type="molecule type" value="Genomic_DNA"/>
</dbReference>
<comment type="subunit">
    <text evidence="13">Homodimer.</text>
</comment>
<evidence type="ECO:0000256" key="3">
    <source>
        <dbReference type="ARBA" id="ARBA00012236"/>
    </source>
</evidence>
<dbReference type="GO" id="GO:0005506">
    <property type="term" value="F:iron ion binding"/>
    <property type="evidence" value="ECO:0007669"/>
    <property type="project" value="UniProtKB-UniRule"/>
</dbReference>
<evidence type="ECO:0000256" key="7">
    <source>
        <dbReference type="ARBA" id="ARBA00022714"/>
    </source>
</evidence>
<comment type="catalytic activity">
    <reaction evidence="12 13">
        <text>(4R,5S)-dethiobiotin + (sulfur carrier)-SH + 2 reduced [2Fe-2S]-[ferredoxin] + 2 S-adenosyl-L-methionine = (sulfur carrier)-H + biotin + 2 5'-deoxyadenosine + 2 L-methionine + 2 oxidized [2Fe-2S]-[ferredoxin]</text>
        <dbReference type="Rhea" id="RHEA:22060"/>
        <dbReference type="Rhea" id="RHEA-COMP:10000"/>
        <dbReference type="Rhea" id="RHEA-COMP:10001"/>
        <dbReference type="Rhea" id="RHEA-COMP:14737"/>
        <dbReference type="Rhea" id="RHEA-COMP:14739"/>
        <dbReference type="ChEBI" id="CHEBI:17319"/>
        <dbReference type="ChEBI" id="CHEBI:29917"/>
        <dbReference type="ChEBI" id="CHEBI:33737"/>
        <dbReference type="ChEBI" id="CHEBI:33738"/>
        <dbReference type="ChEBI" id="CHEBI:57586"/>
        <dbReference type="ChEBI" id="CHEBI:57844"/>
        <dbReference type="ChEBI" id="CHEBI:59789"/>
        <dbReference type="ChEBI" id="CHEBI:64428"/>
        <dbReference type="ChEBI" id="CHEBI:149473"/>
        <dbReference type="EC" id="2.8.1.6"/>
    </reaction>
</comment>
<dbReference type="Gene3D" id="3.20.20.70">
    <property type="entry name" value="Aldolase class I"/>
    <property type="match status" value="1"/>
</dbReference>
<evidence type="ECO:0000256" key="14">
    <source>
        <dbReference type="PIRSR" id="PIRSR001619-1"/>
    </source>
</evidence>
<dbReference type="SMART" id="SM00729">
    <property type="entry name" value="Elp3"/>
    <property type="match status" value="1"/>
</dbReference>
<dbReference type="InterPro" id="IPR007197">
    <property type="entry name" value="rSAM"/>
</dbReference>
<comment type="cofactor">
    <cofactor evidence="13">
        <name>[2Fe-2S] cluster</name>
        <dbReference type="ChEBI" id="CHEBI:190135"/>
    </cofactor>
    <text evidence="13">Binds 1 [2Fe-2S] cluster. The cluster is coordinated with 3 cysteines and 1 arginine.</text>
</comment>
<keyword evidence="5 13" id="KW-0808">Transferase</keyword>